<dbReference type="Proteomes" id="UP000760472">
    <property type="component" value="Unassembled WGS sequence"/>
</dbReference>
<evidence type="ECO:0000256" key="1">
    <source>
        <dbReference type="SAM" id="SignalP"/>
    </source>
</evidence>
<name>A0ABS2WA09_9GAMM</name>
<feature type="chain" id="PRO_5046857774" description="Alginate export domain-containing protein" evidence="1">
    <location>
        <begin position="28"/>
        <end position="434"/>
    </location>
</feature>
<organism evidence="2 3">
    <name type="scientific">Amphritea pacifica</name>
    <dbReference type="NCBI Taxonomy" id="2811233"/>
    <lineage>
        <taxon>Bacteria</taxon>
        <taxon>Pseudomonadati</taxon>
        <taxon>Pseudomonadota</taxon>
        <taxon>Gammaproteobacteria</taxon>
        <taxon>Oceanospirillales</taxon>
        <taxon>Oceanospirillaceae</taxon>
        <taxon>Amphritea</taxon>
    </lineage>
</organism>
<evidence type="ECO:0000313" key="2">
    <source>
        <dbReference type="EMBL" id="MBN0988553.1"/>
    </source>
</evidence>
<comment type="caution">
    <text evidence="2">The sequence shown here is derived from an EMBL/GenBank/DDBJ whole genome shotgun (WGS) entry which is preliminary data.</text>
</comment>
<proteinExistence type="predicted"/>
<reference evidence="2 3" key="1">
    <citation type="submission" date="2021-02" db="EMBL/GenBank/DDBJ databases">
        <title>A novel species of genus Amphritea isolated from a fishpond in China.</title>
        <authorList>
            <person name="Lu H."/>
        </authorList>
    </citation>
    <scope>NUCLEOTIDE SEQUENCE [LARGE SCALE GENOMIC DNA]</scope>
    <source>
        <strain evidence="2 3">RP18W</strain>
    </source>
</reference>
<dbReference type="EMBL" id="JAFFZP010000023">
    <property type="protein sequence ID" value="MBN0988553.1"/>
    <property type="molecule type" value="Genomic_DNA"/>
</dbReference>
<gene>
    <name evidence="2" type="ORF">JW498_14375</name>
</gene>
<protein>
    <recommendedName>
        <fullName evidence="4">Alginate export domain-containing protein</fullName>
    </recommendedName>
</protein>
<evidence type="ECO:0000313" key="3">
    <source>
        <dbReference type="Proteomes" id="UP000760472"/>
    </source>
</evidence>
<evidence type="ECO:0008006" key="4">
    <source>
        <dbReference type="Google" id="ProtNLM"/>
    </source>
</evidence>
<dbReference type="RefSeq" id="WP_205210271.1">
    <property type="nucleotide sequence ID" value="NZ_JAFFZO010000013.1"/>
</dbReference>
<sequence length="434" mass="46885">MTQHFKQKLSTVALGSAIALASGSASAYNLVKDDGKELNLDIEIIAGYFSSEENYPIGSQTKESPAWTEAYAKYGFSGSFDVDNGRSLFGAINAMSTGTWGDGDAAGFTTGKERHTEIEDLYAGFRTDIFEISLGRQNISFGDGFIINGDALNLGEGFDDYGTSLDNGGAYWLGGRRAFDNTVVLRAGSETGPRADLFWLKSDNPGQSSMELAGANLEYTAEHGTFGLLHVKGLGVNANEAAFNGHEGRDGQTTTSIRYQGNAGVENLFLSSEYASQENGVTGNDTNAWYAEAGWTFADIPWSPSVNYRLTSYDTGYDPLFYGFNRGYGTWFQGEVAASYAGPFATDSDIHYFSVTAHPAETLTVGAMYFKYEDTAAGSGDNDADEIDIWAEWVVNDHLIISPLVGLYTPESANNPQGNTNTNTYFQVLAIVPF</sequence>
<keyword evidence="1" id="KW-0732">Signal</keyword>
<keyword evidence="3" id="KW-1185">Reference proteome</keyword>
<accession>A0ABS2WA09</accession>
<feature type="signal peptide" evidence="1">
    <location>
        <begin position="1"/>
        <end position="27"/>
    </location>
</feature>
<dbReference type="SUPFAM" id="SSF56935">
    <property type="entry name" value="Porins"/>
    <property type="match status" value="1"/>
</dbReference>